<dbReference type="Gene3D" id="2.60.210.10">
    <property type="entry name" value="Apoptosis, Tumor Necrosis Factor Receptor Associated Protein 2, Chain A"/>
    <property type="match status" value="1"/>
</dbReference>
<dbReference type="Proteomes" id="UP001209570">
    <property type="component" value="Unassembled WGS sequence"/>
</dbReference>
<reference evidence="4" key="1">
    <citation type="submission" date="2021-12" db="EMBL/GenBank/DDBJ databases">
        <title>Prjna785345.</title>
        <authorList>
            <person name="Rujirawat T."/>
            <person name="Krajaejun T."/>
        </authorList>
    </citation>
    <scope>NUCLEOTIDE SEQUENCE</scope>
    <source>
        <strain evidence="4">Pi057C3</strain>
    </source>
</reference>
<protein>
    <recommendedName>
        <fullName evidence="6">F-box domain-containing protein</fullName>
    </recommendedName>
</protein>
<dbReference type="SUPFAM" id="SSF49599">
    <property type="entry name" value="TRAF domain-like"/>
    <property type="match status" value="1"/>
</dbReference>
<keyword evidence="5" id="KW-1185">Reference proteome</keyword>
<comment type="caution">
    <text evidence="4">The sequence shown here is derived from an EMBL/GenBank/DDBJ whole genome shotgun (WGS) entry which is preliminary data.</text>
</comment>
<dbReference type="CDD" id="cd00121">
    <property type="entry name" value="MATH"/>
    <property type="match status" value="1"/>
</dbReference>
<dbReference type="InterPro" id="IPR002083">
    <property type="entry name" value="MATH/TRAF_dom"/>
</dbReference>
<keyword evidence="1" id="KW-0175">Coiled coil</keyword>
<evidence type="ECO:0000259" key="3">
    <source>
        <dbReference type="PROSITE" id="PS50181"/>
    </source>
</evidence>
<dbReference type="Gene3D" id="1.20.1280.50">
    <property type="match status" value="1"/>
</dbReference>
<name>A0AAD5Q7B3_PYTIN</name>
<dbReference type="PANTHER" id="PTHR46236:SF35">
    <property type="entry name" value="MATH DOMAIN-CONTAINING PROTEIN"/>
    <property type="match status" value="1"/>
</dbReference>
<gene>
    <name evidence="4" type="ORF">P43SY_004641</name>
</gene>
<feature type="domain" description="F-box" evidence="3">
    <location>
        <begin position="44"/>
        <end position="90"/>
    </location>
</feature>
<evidence type="ECO:0000313" key="4">
    <source>
        <dbReference type="EMBL" id="KAJ0394264.1"/>
    </source>
</evidence>
<sequence length="440" mass="49576">MTIADESKPRAHVSKKRLWWDETAMAVGSAILPPPASKPRAPRGAATDALPLEVLAVVLSYLDGHSLLRSSAVCRAWARVSHDRDTWRNICLHSWPTLRTQVLPQLPGAPDYDIIRLYGGSWRRCFVERHASNQRAEIRVAIPNFPRATDGKVVSETFSIGDHRFCLWIFPSGNPHEPLYKDKVLSVYLVLTDLDRRPSDWVTSAVFSLSVVNHIDSTRRIEWHSCLADNKFDSNVTNWGVHSLGSLKTLHNPANGFLVNDTLTVSASVRLMSITFRLIMEQDLKAHHHLGLADLANVHTITMPFCASLEDLLQRLRREYHMDTAHAISQQLRCDVSELMLFKEEIAPTLISGPLIWSDETPTDTSLLQSTDIVIAVGVNMVANGTFEHVMKSLLWSHYKVAAELANREFTDVTLEHIESMAERLDIPKFRAEIRFSVPS</sequence>
<dbReference type="Pfam" id="PF22486">
    <property type="entry name" value="MATH_2"/>
    <property type="match status" value="1"/>
</dbReference>
<dbReference type="PANTHER" id="PTHR46236">
    <property type="entry name" value="TRAF-LIKE SUPERFAMILY PROTEIN"/>
    <property type="match status" value="1"/>
</dbReference>
<feature type="domain" description="MATH" evidence="2">
    <location>
        <begin position="135"/>
        <end position="269"/>
    </location>
</feature>
<dbReference type="SUPFAM" id="SSF81383">
    <property type="entry name" value="F-box domain"/>
    <property type="match status" value="1"/>
</dbReference>
<dbReference type="InterPro" id="IPR001810">
    <property type="entry name" value="F-box_dom"/>
</dbReference>
<dbReference type="EMBL" id="JAKCXM010000423">
    <property type="protein sequence ID" value="KAJ0394264.1"/>
    <property type="molecule type" value="Genomic_DNA"/>
</dbReference>
<dbReference type="PROSITE" id="PS50144">
    <property type="entry name" value="MATH"/>
    <property type="match status" value="1"/>
</dbReference>
<dbReference type="AlphaFoldDB" id="A0AAD5Q7B3"/>
<dbReference type="Pfam" id="PF12937">
    <property type="entry name" value="F-box-like"/>
    <property type="match status" value="1"/>
</dbReference>
<dbReference type="InterPro" id="IPR036047">
    <property type="entry name" value="F-box-like_dom_sf"/>
</dbReference>
<dbReference type="PROSITE" id="PS50181">
    <property type="entry name" value="FBOX"/>
    <property type="match status" value="1"/>
</dbReference>
<evidence type="ECO:0008006" key="6">
    <source>
        <dbReference type="Google" id="ProtNLM"/>
    </source>
</evidence>
<proteinExistence type="predicted"/>
<organism evidence="4 5">
    <name type="scientific">Pythium insidiosum</name>
    <name type="common">Pythiosis disease agent</name>
    <dbReference type="NCBI Taxonomy" id="114742"/>
    <lineage>
        <taxon>Eukaryota</taxon>
        <taxon>Sar</taxon>
        <taxon>Stramenopiles</taxon>
        <taxon>Oomycota</taxon>
        <taxon>Peronosporomycetes</taxon>
        <taxon>Pythiales</taxon>
        <taxon>Pythiaceae</taxon>
        <taxon>Pythium</taxon>
    </lineage>
</organism>
<dbReference type="InterPro" id="IPR050804">
    <property type="entry name" value="MCC"/>
</dbReference>
<evidence type="ECO:0000313" key="5">
    <source>
        <dbReference type="Proteomes" id="UP001209570"/>
    </source>
</evidence>
<dbReference type="SMART" id="SM00256">
    <property type="entry name" value="FBOX"/>
    <property type="match status" value="1"/>
</dbReference>
<evidence type="ECO:0000256" key="1">
    <source>
        <dbReference type="ARBA" id="ARBA00023054"/>
    </source>
</evidence>
<accession>A0AAD5Q7B3</accession>
<dbReference type="InterPro" id="IPR008974">
    <property type="entry name" value="TRAF-like"/>
</dbReference>
<evidence type="ECO:0000259" key="2">
    <source>
        <dbReference type="PROSITE" id="PS50144"/>
    </source>
</evidence>